<organism evidence="2 3">
    <name type="scientific">Candidatus Collierbacteria bacterium CG17_big_fil_post_rev_8_21_14_2_50_45_7</name>
    <dbReference type="NCBI Taxonomy" id="1974536"/>
    <lineage>
        <taxon>Bacteria</taxon>
        <taxon>Candidatus Collieribacteriota</taxon>
    </lineage>
</organism>
<dbReference type="EMBL" id="PFFO01000142">
    <property type="protein sequence ID" value="PIW07164.1"/>
    <property type="molecule type" value="Genomic_DNA"/>
</dbReference>
<reference evidence="3" key="1">
    <citation type="submission" date="2017-09" db="EMBL/GenBank/DDBJ databases">
        <title>Depth-based differentiation of microbial function through sediment-hosted aquifers and enrichment of novel symbionts in the deep terrestrial subsurface.</title>
        <authorList>
            <person name="Probst A.J."/>
            <person name="Ladd B."/>
            <person name="Jarett J.K."/>
            <person name="Geller-Mcgrath D.E."/>
            <person name="Sieber C.M.K."/>
            <person name="Emerson J.B."/>
            <person name="Anantharaman K."/>
            <person name="Thomas B.C."/>
            <person name="Malmstrom R."/>
            <person name="Stieglmeier M."/>
            <person name="Klingl A."/>
            <person name="Woyke T."/>
            <person name="Ryan C.M."/>
            <person name="Banfield J.F."/>
        </authorList>
    </citation>
    <scope>NUCLEOTIDE SEQUENCE [LARGE SCALE GENOMIC DNA]</scope>
</reference>
<feature type="non-terminal residue" evidence="2">
    <location>
        <position position="120"/>
    </location>
</feature>
<gene>
    <name evidence="2" type="ORF">COW38_03320</name>
</gene>
<name>A0A2M7FNW4_9BACT</name>
<proteinExistence type="predicted"/>
<protein>
    <submittedName>
        <fullName evidence="2">Uncharacterized protein</fullName>
    </submittedName>
</protein>
<feature type="non-terminal residue" evidence="2">
    <location>
        <position position="1"/>
    </location>
</feature>
<dbReference type="AlphaFoldDB" id="A0A2M7FNW4"/>
<comment type="caution">
    <text evidence="2">The sequence shown here is derived from an EMBL/GenBank/DDBJ whole genome shotgun (WGS) entry which is preliminary data.</text>
</comment>
<evidence type="ECO:0000313" key="3">
    <source>
        <dbReference type="Proteomes" id="UP000230556"/>
    </source>
</evidence>
<dbReference type="Proteomes" id="UP000230556">
    <property type="component" value="Unassembled WGS sequence"/>
</dbReference>
<sequence length="120" mass="12732">TDLNNAIAKFINSVQTNSQEALSARAKLFEKGHLKKWAWLSFGASITGAIAGVGAWNALHGFLALKTEAATHALKEAKTSGITTQQLAEHGVKGSTHDIGFRDMALRVEGAKETVETTNG</sequence>
<evidence type="ECO:0000256" key="1">
    <source>
        <dbReference type="SAM" id="Phobius"/>
    </source>
</evidence>
<keyword evidence="1" id="KW-0812">Transmembrane</keyword>
<feature type="transmembrane region" description="Helical" evidence="1">
    <location>
        <begin position="37"/>
        <end position="59"/>
    </location>
</feature>
<keyword evidence="1" id="KW-1133">Transmembrane helix</keyword>
<evidence type="ECO:0000313" key="2">
    <source>
        <dbReference type="EMBL" id="PIW07164.1"/>
    </source>
</evidence>
<keyword evidence="1" id="KW-0472">Membrane</keyword>
<accession>A0A2M7FNW4</accession>